<name>A0A7J7L6N7_9MAGN</name>
<keyword evidence="5" id="KW-1185">Reference proteome</keyword>
<dbReference type="GO" id="GO:0004177">
    <property type="term" value="F:aminopeptidase activity"/>
    <property type="evidence" value="ECO:0007669"/>
    <property type="project" value="TreeGrafter"/>
</dbReference>
<accession>A0A7J7L6N7</accession>
<dbReference type="OrthoDB" id="4215474at2759"/>
<dbReference type="SUPFAM" id="SSF55920">
    <property type="entry name" value="Creatinase/aminopeptidase"/>
    <property type="match status" value="1"/>
</dbReference>
<dbReference type="Gene3D" id="3.90.230.10">
    <property type="entry name" value="Creatinase/methionine aminopeptidase superfamily"/>
    <property type="match status" value="1"/>
</dbReference>
<reference evidence="4 5" key="1">
    <citation type="journal article" date="2020" name="IScience">
        <title>Genome Sequencing of the Endangered Kingdonia uniflora (Circaeasteraceae, Ranunculales) Reveals Potential Mechanisms of Evolutionary Specialization.</title>
        <authorList>
            <person name="Sun Y."/>
            <person name="Deng T."/>
            <person name="Zhang A."/>
            <person name="Moore M.J."/>
            <person name="Landis J.B."/>
            <person name="Lin N."/>
            <person name="Zhang H."/>
            <person name="Zhang X."/>
            <person name="Huang J."/>
            <person name="Zhang X."/>
            <person name="Sun H."/>
            <person name="Wang H."/>
        </authorList>
    </citation>
    <scope>NUCLEOTIDE SEQUENCE [LARGE SCALE GENOMIC DNA]</scope>
    <source>
        <strain evidence="4">TB1705</strain>
        <tissue evidence="4">Leaf</tissue>
    </source>
</reference>
<evidence type="ECO:0000256" key="2">
    <source>
        <dbReference type="ARBA" id="ARBA00022723"/>
    </source>
</evidence>
<protein>
    <submittedName>
        <fullName evidence="4">Uncharacterized protein</fullName>
    </submittedName>
</protein>
<evidence type="ECO:0000313" key="4">
    <source>
        <dbReference type="EMBL" id="KAF6138301.1"/>
    </source>
</evidence>
<dbReference type="PANTHER" id="PTHR43226:SF4">
    <property type="entry name" value="XAA-PRO AMINOPEPTIDASE 3"/>
    <property type="match status" value="1"/>
</dbReference>
<comment type="similarity">
    <text evidence="1">Belongs to the peptidase M24B family.</text>
</comment>
<dbReference type="Proteomes" id="UP000541444">
    <property type="component" value="Unassembled WGS sequence"/>
</dbReference>
<dbReference type="InterPro" id="IPR052433">
    <property type="entry name" value="X-Pro_dipept-like"/>
</dbReference>
<sequence length="123" mass="14160">MYIVASICENQIVDHLYWQILPDMIQSSSKLFHNVMKSLPSYMDLEAFRKASYNGKVKDLSAFTHELRWIKSPSELNLMRQSASVACQALLKTMLFSKTFPDESKLSAKVEFECKMRGAQRMA</sequence>
<dbReference type="InterPro" id="IPR036005">
    <property type="entry name" value="Creatinase/aminopeptidase-like"/>
</dbReference>
<dbReference type="GO" id="GO:0006508">
    <property type="term" value="P:proteolysis"/>
    <property type="evidence" value="ECO:0007669"/>
    <property type="project" value="TreeGrafter"/>
</dbReference>
<dbReference type="GO" id="GO:0005739">
    <property type="term" value="C:mitochondrion"/>
    <property type="evidence" value="ECO:0007669"/>
    <property type="project" value="TreeGrafter"/>
</dbReference>
<keyword evidence="2" id="KW-0479">Metal-binding</keyword>
<dbReference type="AlphaFoldDB" id="A0A7J7L6N7"/>
<dbReference type="EMBL" id="JACGCM010002602">
    <property type="protein sequence ID" value="KAF6138301.1"/>
    <property type="molecule type" value="Genomic_DNA"/>
</dbReference>
<comment type="caution">
    <text evidence="4">The sequence shown here is derived from an EMBL/GenBank/DDBJ whole genome shotgun (WGS) entry which is preliminary data.</text>
</comment>
<evidence type="ECO:0000313" key="5">
    <source>
        <dbReference type="Proteomes" id="UP000541444"/>
    </source>
</evidence>
<dbReference type="PANTHER" id="PTHR43226">
    <property type="entry name" value="XAA-PRO AMINOPEPTIDASE 3"/>
    <property type="match status" value="1"/>
</dbReference>
<proteinExistence type="inferred from homology"/>
<evidence type="ECO:0000256" key="3">
    <source>
        <dbReference type="ARBA" id="ARBA00022801"/>
    </source>
</evidence>
<evidence type="ECO:0000256" key="1">
    <source>
        <dbReference type="ARBA" id="ARBA00008766"/>
    </source>
</evidence>
<keyword evidence="3" id="KW-0378">Hydrolase</keyword>
<organism evidence="4 5">
    <name type="scientific">Kingdonia uniflora</name>
    <dbReference type="NCBI Taxonomy" id="39325"/>
    <lineage>
        <taxon>Eukaryota</taxon>
        <taxon>Viridiplantae</taxon>
        <taxon>Streptophyta</taxon>
        <taxon>Embryophyta</taxon>
        <taxon>Tracheophyta</taxon>
        <taxon>Spermatophyta</taxon>
        <taxon>Magnoliopsida</taxon>
        <taxon>Ranunculales</taxon>
        <taxon>Circaeasteraceae</taxon>
        <taxon>Kingdonia</taxon>
    </lineage>
</organism>
<dbReference type="GO" id="GO:0046872">
    <property type="term" value="F:metal ion binding"/>
    <property type="evidence" value="ECO:0007669"/>
    <property type="project" value="UniProtKB-KW"/>
</dbReference>
<gene>
    <name evidence="4" type="ORF">GIB67_001451</name>
</gene>